<proteinExistence type="predicted"/>
<evidence type="ECO:0000256" key="6">
    <source>
        <dbReference type="ARBA" id="ARBA00023136"/>
    </source>
</evidence>
<organism evidence="10 11">
    <name type="scientific">Spinactinospora alkalitolerans</name>
    <dbReference type="NCBI Taxonomy" id="687207"/>
    <lineage>
        <taxon>Bacteria</taxon>
        <taxon>Bacillati</taxon>
        <taxon>Actinomycetota</taxon>
        <taxon>Actinomycetes</taxon>
        <taxon>Streptosporangiales</taxon>
        <taxon>Nocardiopsidaceae</taxon>
        <taxon>Spinactinospora</taxon>
    </lineage>
</organism>
<dbReference type="InterPro" id="IPR027417">
    <property type="entry name" value="P-loop_NTPase"/>
</dbReference>
<dbReference type="Proteomes" id="UP000589036">
    <property type="component" value="Unassembled WGS sequence"/>
</dbReference>
<keyword evidence="3" id="KW-0547">Nucleotide-binding</keyword>
<dbReference type="InterPro" id="IPR039421">
    <property type="entry name" value="Type_1_exporter"/>
</dbReference>
<feature type="transmembrane region" description="Helical" evidence="7">
    <location>
        <begin position="306"/>
        <end position="328"/>
    </location>
</feature>
<feature type="transmembrane region" description="Helical" evidence="7">
    <location>
        <begin position="70"/>
        <end position="95"/>
    </location>
</feature>
<keyword evidence="11" id="KW-1185">Reference proteome</keyword>
<feature type="transmembrane region" description="Helical" evidence="7">
    <location>
        <begin position="226"/>
        <end position="244"/>
    </location>
</feature>
<feature type="transmembrane region" description="Helical" evidence="7">
    <location>
        <begin position="194"/>
        <end position="220"/>
    </location>
</feature>
<accession>A0A852TZN2</accession>
<evidence type="ECO:0000313" key="11">
    <source>
        <dbReference type="Proteomes" id="UP000589036"/>
    </source>
</evidence>
<dbReference type="PROSITE" id="PS50929">
    <property type="entry name" value="ABC_TM1F"/>
    <property type="match status" value="1"/>
</dbReference>
<feature type="domain" description="ABC transporter" evidence="8">
    <location>
        <begin position="393"/>
        <end position="632"/>
    </location>
</feature>
<comment type="subcellular location">
    <subcellularLocation>
        <location evidence="1">Cell membrane</location>
        <topology evidence="1">Multi-pass membrane protein</topology>
    </subcellularLocation>
</comment>
<dbReference type="AlphaFoldDB" id="A0A852TZN2"/>
<evidence type="ECO:0000259" key="8">
    <source>
        <dbReference type="PROSITE" id="PS50893"/>
    </source>
</evidence>
<evidence type="ECO:0000256" key="5">
    <source>
        <dbReference type="ARBA" id="ARBA00022989"/>
    </source>
</evidence>
<dbReference type="Pfam" id="PF00005">
    <property type="entry name" value="ABC_tran"/>
    <property type="match status" value="1"/>
</dbReference>
<sequence>MRIGGKQKPKRRMEEPGAATGLVLPPLAEFKWQRHAGAATRAGWAGVGRRLPSLVARAFRLAWRADRLDTVVCLVLNVAAGIATATALVATAGVLERLLAAGPTPERVWAALPALAWLAGAALLRGVLSAGAGWAQARLEPKVARVAEIELLELTTRVELRAFDDEGFHDGLHRAYMRGVDEAQRVMSLSVDMLTGLISLAAACGVLGVLHPVLIPLLILAVLPEAWAASAAARIRYVWLLALITGDRRKRMLDWIMTDRSTSAEIRSYTMRRPLLAEYAHLSAHIVDTQMGVARKQAWVRLGGDAAAGAAIVGVFTALGALLATGAMELAVAGAAVVAIRTGQNAISNLLASANRTYESGLYFDDYLSFLDRARARLPAPAAAPAPADFTEITVDRATFCYPGQDTAALTEVSLRIRKGQVIALVGENGSGKTTLSKLLAGLYTPTSGTVCWDGTDLAEVDTEGLRHHIGVIAQEHSHWPLTARRNVTMSSPDDPTRLEGAARVADAHAVVDNLDHGWDTLLDKRYEGGVDLSGGQWQRLAAARGFYRDAPLLICDEPTAALDARAEHKLFTAIHDHARATGSAVVLITHRLASVAMADHIHVLDAGRIIEHGTHDQLMAAQGLYAELYTIQASAYQRPEAETVHD</sequence>
<dbReference type="GO" id="GO:0005886">
    <property type="term" value="C:plasma membrane"/>
    <property type="evidence" value="ECO:0007669"/>
    <property type="project" value="UniProtKB-SubCell"/>
</dbReference>
<keyword evidence="4 10" id="KW-0067">ATP-binding</keyword>
<dbReference type="InterPro" id="IPR036640">
    <property type="entry name" value="ABC1_TM_sf"/>
</dbReference>
<dbReference type="SMART" id="SM00382">
    <property type="entry name" value="AAA"/>
    <property type="match status" value="1"/>
</dbReference>
<feature type="domain" description="ABC transmembrane type-1" evidence="9">
    <location>
        <begin position="71"/>
        <end position="359"/>
    </location>
</feature>
<feature type="transmembrane region" description="Helical" evidence="7">
    <location>
        <begin position="115"/>
        <end position="135"/>
    </location>
</feature>
<dbReference type="PANTHER" id="PTHR43394">
    <property type="entry name" value="ATP-DEPENDENT PERMEASE MDL1, MITOCHONDRIAL"/>
    <property type="match status" value="1"/>
</dbReference>
<keyword evidence="2 7" id="KW-0812">Transmembrane</keyword>
<evidence type="ECO:0000256" key="1">
    <source>
        <dbReference type="ARBA" id="ARBA00004651"/>
    </source>
</evidence>
<dbReference type="PANTHER" id="PTHR43394:SF1">
    <property type="entry name" value="ATP-BINDING CASSETTE SUB-FAMILY B MEMBER 10, MITOCHONDRIAL"/>
    <property type="match status" value="1"/>
</dbReference>
<dbReference type="InterPro" id="IPR011527">
    <property type="entry name" value="ABC1_TM_dom"/>
</dbReference>
<reference evidence="10 11" key="1">
    <citation type="submission" date="2020-07" db="EMBL/GenBank/DDBJ databases">
        <title>Sequencing the genomes of 1000 actinobacteria strains.</title>
        <authorList>
            <person name="Klenk H.-P."/>
        </authorList>
    </citation>
    <scope>NUCLEOTIDE SEQUENCE [LARGE SCALE GENOMIC DNA]</scope>
    <source>
        <strain evidence="10 11">CXB654</strain>
    </source>
</reference>
<dbReference type="GO" id="GO:0016887">
    <property type="term" value="F:ATP hydrolysis activity"/>
    <property type="evidence" value="ECO:0007669"/>
    <property type="project" value="InterPro"/>
</dbReference>
<dbReference type="SUPFAM" id="SSF52540">
    <property type="entry name" value="P-loop containing nucleoside triphosphate hydrolases"/>
    <property type="match status" value="1"/>
</dbReference>
<dbReference type="InterPro" id="IPR003439">
    <property type="entry name" value="ABC_transporter-like_ATP-bd"/>
</dbReference>
<dbReference type="EMBL" id="JACCCC010000001">
    <property type="protein sequence ID" value="NYE50036.1"/>
    <property type="molecule type" value="Genomic_DNA"/>
</dbReference>
<evidence type="ECO:0000256" key="4">
    <source>
        <dbReference type="ARBA" id="ARBA00022840"/>
    </source>
</evidence>
<evidence type="ECO:0000256" key="2">
    <source>
        <dbReference type="ARBA" id="ARBA00022692"/>
    </source>
</evidence>
<evidence type="ECO:0000259" key="9">
    <source>
        <dbReference type="PROSITE" id="PS50929"/>
    </source>
</evidence>
<dbReference type="Gene3D" id="3.40.50.300">
    <property type="entry name" value="P-loop containing nucleotide triphosphate hydrolases"/>
    <property type="match status" value="1"/>
</dbReference>
<comment type="caution">
    <text evidence="10">The sequence shown here is derived from an EMBL/GenBank/DDBJ whole genome shotgun (WGS) entry which is preliminary data.</text>
</comment>
<dbReference type="SUPFAM" id="SSF90123">
    <property type="entry name" value="ABC transporter transmembrane region"/>
    <property type="match status" value="1"/>
</dbReference>
<keyword evidence="6 7" id="KW-0472">Membrane</keyword>
<dbReference type="GO" id="GO:0015421">
    <property type="term" value="F:ABC-type oligopeptide transporter activity"/>
    <property type="evidence" value="ECO:0007669"/>
    <property type="project" value="TreeGrafter"/>
</dbReference>
<protein>
    <submittedName>
        <fullName evidence="10">ATP-binding cassette subfamily B protein/ATP-binding cassette subfamily C protein</fullName>
    </submittedName>
</protein>
<evidence type="ECO:0000256" key="3">
    <source>
        <dbReference type="ARBA" id="ARBA00022741"/>
    </source>
</evidence>
<gene>
    <name evidence="10" type="ORF">HDA32_005156</name>
</gene>
<evidence type="ECO:0000313" key="10">
    <source>
        <dbReference type="EMBL" id="NYE50036.1"/>
    </source>
</evidence>
<name>A0A852TZN2_9ACTN</name>
<dbReference type="InterPro" id="IPR003593">
    <property type="entry name" value="AAA+_ATPase"/>
</dbReference>
<keyword evidence="5 7" id="KW-1133">Transmembrane helix</keyword>
<dbReference type="RefSeq" id="WP_312863324.1">
    <property type="nucleotide sequence ID" value="NZ_BAAAYY010000019.1"/>
</dbReference>
<dbReference type="GO" id="GO:0005524">
    <property type="term" value="F:ATP binding"/>
    <property type="evidence" value="ECO:0007669"/>
    <property type="project" value="UniProtKB-KW"/>
</dbReference>
<dbReference type="PROSITE" id="PS50893">
    <property type="entry name" value="ABC_TRANSPORTER_2"/>
    <property type="match status" value="1"/>
</dbReference>
<evidence type="ECO:0000256" key="7">
    <source>
        <dbReference type="SAM" id="Phobius"/>
    </source>
</evidence>
<dbReference type="Gene3D" id="1.20.1560.10">
    <property type="entry name" value="ABC transporter type 1, transmembrane domain"/>
    <property type="match status" value="1"/>
</dbReference>